<dbReference type="PATRIC" id="fig|1008153.3.peg.2924"/>
<organism evidence="2 3">
    <name type="scientific">Halalkalicoccus paucihalophilus</name>
    <dbReference type="NCBI Taxonomy" id="1008153"/>
    <lineage>
        <taxon>Archaea</taxon>
        <taxon>Methanobacteriati</taxon>
        <taxon>Methanobacteriota</taxon>
        <taxon>Stenosarchaea group</taxon>
        <taxon>Halobacteria</taxon>
        <taxon>Halobacteriales</taxon>
        <taxon>Halococcaceae</taxon>
        <taxon>Halalkalicoccus</taxon>
    </lineage>
</organism>
<sequence length="94" mass="11259">MSPPPLHDPEESETDREQVLSILGEAIHDVRDRTKSRDVETAEDERMLIKWYRTLGTLSGQYRKLQKDTDIEEMEEDLELLRKVTDFDDRKRRR</sequence>
<feature type="domain" description="DUF8136" evidence="1">
    <location>
        <begin position="22"/>
        <end position="84"/>
    </location>
</feature>
<keyword evidence="3" id="KW-1185">Reference proteome</keyword>
<dbReference type="RefSeq" id="WP_066383782.1">
    <property type="nucleotide sequence ID" value="NZ_LTAZ01000008.1"/>
</dbReference>
<proteinExistence type="predicted"/>
<gene>
    <name evidence="2" type="ORF">HAPAU_28540</name>
</gene>
<evidence type="ECO:0000313" key="3">
    <source>
        <dbReference type="Proteomes" id="UP000075321"/>
    </source>
</evidence>
<accession>A0A151ABP4</accession>
<dbReference type="Pfam" id="PF26457">
    <property type="entry name" value="DUF8136"/>
    <property type="match status" value="1"/>
</dbReference>
<dbReference type="OrthoDB" id="205974at2157"/>
<evidence type="ECO:0000313" key="2">
    <source>
        <dbReference type="EMBL" id="KYH25033.1"/>
    </source>
</evidence>
<name>A0A151ABP4_9EURY</name>
<protein>
    <recommendedName>
        <fullName evidence="1">DUF8136 domain-containing protein</fullName>
    </recommendedName>
</protein>
<reference evidence="2 3" key="1">
    <citation type="submission" date="2016-02" db="EMBL/GenBank/DDBJ databases">
        <title>Genome sequence of Halalkalicoccus paucihalophilus DSM 24557.</title>
        <authorList>
            <person name="Poehlein A."/>
            <person name="Daniel R."/>
        </authorList>
    </citation>
    <scope>NUCLEOTIDE SEQUENCE [LARGE SCALE GENOMIC DNA]</scope>
    <source>
        <strain evidence="2 3">DSM 24557</strain>
    </source>
</reference>
<evidence type="ECO:0000259" key="1">
    <source>
        <dbReference type="Pfam" id="PF26457"/>
    </source>
</evidence>
<dbReference type="AlphaFoldDB" id="A0A151ABP4"/>
<dbReference type="EMBL" id="LTAZ01000008">
    <property type="protein sequence ID" value="KYH25033.1"/>
    <property type="molecule type" value="Genomic_DNA"/>
</dbReference>
<comment type="caution">
    <text evidence="2">The sequence shown here is derived from an EMBL/GenBank/DDBJ whole genome shotgun (WGS) entry which is preliminary data.</text>
</comment>
<dbReference type="Proteomes" id="UP000075321">
    <property type="component" value="Unassembled WGS sequence"/>
</dbReference>
<dbReference type="InterPro" id="IPR058449">
    <property type="entry name" value="DUF8136"/>
</dbReference>